<feature type="domain" description="Mycothiol-dependent maleylpyruvate isomerase metal-binding" evidence="1">
    <location>
        <begin position="26"/>
        <end position="166"/>
    </location>
</feature>
<evidence type="ECO:0000313" key="2">
    <source>
        <dbReference type="EMBL" id="MFF3569291.1"/>
    </source>
</evidence>
<evidence type="ECO:0000313" key="3">
    <source>
        <dbReference type="Proteomes" id="UP001601992"/>
    </source>
</evidence>
<dbReference type="SUPFAM" id="SSF109854">
    <property type="entry name" value="DinB/YfiT-like putative metalloenzymes"/>
    <property type="match status" value="1"/>
</dbReference>
<protein>
    <submittedName>
        <fullName evidence="2">Maleylpyruvate isomerase family mycothiol-dependent enzyme</fullName>
    </submittedName>
</protein>
<dbReference type="SUPFAM" id="SSF55718">
    <property type="entry name" value="SCP-like"/>
    <property type="match status" value="1"/>
</dbReference>
<dbReference type="EMBL" id="JBIAQY010000004">
    <property type="protein sequence ID" value="MFF3569291.1"/>
    <property type="molecule type" value="Genomic_DNA"/>
</dbReference>
<comment type="caution">
    <text evidence="2">The sequence shown here is derived from an EMBL/GenBank/DDBJ whole genome shotgun (WGS) entry which is preliminary data.</text>
</comment>
<dbReference type="Gene3D" id="3.30.1050.10">
    <property type="entry name" value="SCP2 sterol-binding domain"/>
    <property type="match status" value="1"/>
</dbReference>
<organism evidence="2 3">
    <name type="scientific">Nocardia jiangxiensis</name>
    <dbReference type="NCBI Taxonomy" id="282685"/>
    <lineage>
        <taxon>Bacteria</taxon>
        <taxon>Bacillati</taxon>
        <taxon>Actinomycetota</taxon>
        <taxon>Actinomycetes</taxon>
        <taxon>Mycobacteriales</taxon>
        <taxon>Nocardiaceae</taxon>
        <taxon>Nocardia</taxon>
    </lineage>
</organism>
<name>A0ABW6RZ36_9NOCA</name>
<evidence type="ECO:0000259" key="1">
    <source>
        <dbReference type="Pfam" id="PF11716"/>
    </source>
</evidence>
<dbReference type="GO" id="GO:0016853">
    <property type="term" value="F:isomerase activity"/>
    <property type="evidence" value="ECO:0007669"/>
    <property type="project" value="UniProtKB-KW"/>
</dbReference>
<gene>
    <name evidence="2" type="ORF">ACFYXQ_16090</name>
</gene>
<dbReference type="Proteomes" id="UP001601992">
    <property type="component" value="Unassembled WGS sequence"/>
</dbReference>
<keyword evidence="2" id="KW-0413">Isomerase</keyword>
<reference evidence="2 3" key="1">
    <citation type="submission" date="2024-10" db="EMBL/GenBank/DDBJ databases">
        <title>The Natural Products Discovery Center: Release of the First 8490 Sequenced Strains for Exploring Actinobacteria Biosynthetic Diversity.</title>
        <authorList>
            <person name="Kalkreuter E."/>
            <person name="Kautsar S.A."/>
            <person name="Yang D."/>
            <person name="Bader C.D."/>
            <person name="Teijaro C.N."/>
            <person name="Fluegel L."/>
            <person name="Davis C.M."/>
            <person name="Simpson J.R."/>
            <person name="Lauterbach L."/>
            <person name="Steele A.D."/>
            <person name="Gui C."/>
            <person name="Meng S."/>
            <person name="Li G."/>
            <person name="Viehrig K."/>
            <person name="Ye F."/>
            <person name="Su P."/>
            <person name="Kiefer A.F."/>
            <person name="Nichols A."/>
            <person name="Cepeda A.J."/>
            <person name="Yan W."/>
            <person name="Fan B."/>
            <person name="Jiang Y."/>
            <person name="Adhikari A."/>
            <person name="Zheng C.-J."/>
            <person name="Schuster L."/>
            <person name="Cowan T.M."/>
            <person name="Smanski M.J."/>
            <person name="Chevrette M.G."/>
            <person name="De Carvalho L.P.S."/>
            <person name="Shen B."/>
        </authorList>
    </citation>
    <scope>NUCLEOTIDE SEQUENCE [LARGE SCALE GENOMIC DNA]</scope>
    <source>
        <strain evidence="2 3">NPDC002593</strain>
    </source>
</reference>
<dbReference type="NCBIfam" id="TIGR03083">
    <property type="entry name" value="maleylpyruvate isomerase family mycothiol-dependent enzyme"/>
    <property type="match status" value="1"/>
</dbReference>
<accession>A0ABW6RZ36</accession>
<dbReference type="Pfam" id="PF11716">
    <property type="entry name" value="MDMPI_N"/>
    <property type="match status" value="1"/>
</dbReference>
<dbReference type="InterPro" id="IPR034660">
    <property type="entry name" value="DinB/YfiT-like"/>
</dbReference>
<keyword evidence="3" id="KW-1185">Reference proteome</keyword>
<dbReference type="InterPro" id="IPR036527">
    <property type="entry name" value="SCP2_sterol-bd_dom_sf"/>
</dbReference>
<proteinExistence type="predicted"/>
<dbReference type="InterPro" id="IPR017517">
    <property type="entry name" value="Maleyloyr_isom"/>
</dbReference>
<dbReference type="RefSeq" id="WP_387404085.1">
    <property type="nucleotide sequence ID" value="NZ_JBIAQY010000004.1"/>
</dbReference>
<dbReference type="InterPro" id="IPR024344">
    <property type="entry name" value="MDMPI_metal-binding"/>
</dbReference>
<sequence length="279" mass="31884">MTTTLPSRVDVTQYAGKETLIRLIRQEFKDCFDLLVEASEEQWHNQTPCELWEVRDMAGHLLDAAYGYLGYFKQGEQGWPTEQPRGMRAYGDALGISALEYRKVYRWEVLGRLEACASLLFDYFDQLTEEQWTAGPIPHAWVGPVPGFMMAAFQLMDYSVHNWDLRKALGKPAYVEAEASDTLVPFMFGLMEITFAPERAKDLNLTVGIHISTSQDEHWTVRIKDGVLTYKPGKPKKPDADFSYPCTEFCLDVYQRTQGGTAFGSKKAAKQFRKLFFTI</sequence>
<dbReference type="Gene3D" id="1.20.120.450">
    <property type="entry name" value="dinb family like domain"/>
    <property type="match status" value="1"/>
</dbReference>